<gene>
    <name evidence="2" type="ORF">SAMN05421795_10389</name>
</gene>
<organism evidence="2 3">
    <name type="scientific">Phaeovulum vinaykumarii</name>
    <dbReference type="NCBI Taxonomy" id="407234"/>
    <lineage>
        <taxon>Bacteria</taxon>
        <taxon>Pseudomonadati</taxon>
        <taxon>Pseudomonadota</taxon>
        <taxon>Alphaproteobacteria</taxon>
        <taxon>Rhodobacterales</taxon>
        <taxon>Paracoccaceae</taxon>
        <taxon>Phaeovulum</taxon>
    </lineage>
</organism>
<evidence type="ECO:0000313" key="2">
    <source>
        <dbReference type="EMBL" id="SIS73629.1"/>
    </source>
</evidence>
<dbReference type="Proteomes" id="UP000186098">
    <property type="component" value="Unassembled WGS sequence"/>
</dbReference>
<evidence type="ECO:0008006" key="4">
    <source>
        <dbReference type="Google" id="ProtNLM"/>
    </source>
</evidence>
<reference evidence="3" key="1">
    <citation type="submission" date="2017-01" db="EMBL/GenBank/DDBJ databases">
        <authorList>
            <person name="Varghese N."/>
            <person name="Submissions S."/>
        </authorList>
    </citation>
    <scope>NUCLEOTIDE SEQUENCE [LARGE SCALE GENOMIC DNA]</scope>
    <source>
        <strain evidence="3">DSM 18714</strain>
    </source>
</reference>
<dbReference type="Gene3D" id="3.40.50.2300">
    <property type="match status" value="1"/>
</dbReference>
<protein>
    <recommendedName>
        <fullName evidence="4">Response regulatory domain-containing protein</fullName>
    </recommendedName>
</protein>
<proteinExistence type="predicted"/>
<feature type="region of interest" description="Disordered" evidence="1">
    <location>
        <begin position="1"/>
        <end position="20"/>
    </location>
</feature>
<evidence type="ECO:0000256" key="1">
    <source>
        <dbReference type="SAM" id="MobiDB-lite"/>
    </source>
</evidence>
<sequence>MTNAPPPGSKPVSDPTSGPQQRRILVVEPNQSLPAALRGVSGVAVTISRWHALDAELLAQVNPDVVMCPLFMPGHDVIDLARRLHDMGYRGALRAFCSSVPDPDLIRREVAHACPEVSFELIVLNLN</sequence>
<dbReference type="RefSeq" id="WP_143524427.1">
    <property type="nucleotide sequence ID" value="NZ_FTOM01000003.1"/>
</dbReference>
<evidence type="ECO:0000313" key="3">
    <source>
        <dbReference type="Proteomes" id="UP000186098"/>
    </source>
</evidence>
<accession>A0A1N7LIK4</accession>
<dbReference type="SUPFAM" id="SSF52172">
    <property type="entry name" value="CheY-like"/>
    <property type="match status" value="1"/>
</dbReference>
<dbReference type="EMBL" id="FTOM01000003">
    <property type="protein sequence ID" value="SIS73629.1"/>
    <property type="molecule type" value="Genomic_DNA"/>
</dbReference>
<dbReference type="OrthoDB" id="7864110at2"/>
<dbReference type="STRING" id="407234.SAMN05421795_10389"/>
<keyword evidence="3" id="KW-1185">Reference proteome</keyword>
<dbReference type="AlphaFoldDB" id="A0A1N7LIK4"/>
<dbReference type="InterPro" id="IPR011006">
    <property type="entry name" value="CheY-like_superfamily"/>
</dbReference>
<name>A0A1N7LIK4_9RHOB</name>